<protein>
    <submittedName>
        <fullName evidence="6">HlyD family efflux transporter periplasmic adaptor subunit</fullName>
    </submittedName>
</protein>
<name>A0ABT7U4B8_9BACE</name>
<comment type="caution">
    <text evidence="6">The sequence shown here is derived from an EMBL/GenBank/DDBJ whole genome shotgun (WGS) entry which is preliminary data.</text>
</comment>
<evidence type="ECO:0000313" key="7">
    <source>
        <dbReference type="Proteomes" id="UP001228403"/>
    </source>
</evidence>
<evidence type="ECO:0000256" key="2">
    <source>
        <dbReference type="ARBA" id="ARBA00023054"/>
    </source>
</evidence>
<dbReference type="PROSITE" id="PS51257">
    <property type="entry name" value="PROKAR_LIPOPROTEIN"/>
    <property type="match status" value="1"/>
</dbReference>
<keyword evidence="4" id="KW-0732">Signal</keyword>
<reference evidence="7" key="2">
    <citation type="submission" date="2023-07" db="EMBL/GenBank/DDBJ databases">
        <title>Identification and characterization of horizontal gene transfer across gut microbiota members of farm animals based on homology search.</title>
        <authorList>
            <person name="Schwarzerova J."/>
            <person name="Nykrynova M."/>
            <person name="Jureckova K."/>
            <person name="Cejkova D."/>
            <person name="Rychlik I."/>
        </authorList>
    </citation>
    <scope>NUCLEOTIDE SEQUENCE [LARGE SCALE GENOMIC DNA]</scope>
    <source>
        <strain evidence="7">ET4</strain>
    </source>
</reference>
<feature type="chain" id="PRO_5045290010" evidence="4">
    <location>
        <begin position="23"/>
        <end position="309"/>
    </location>
</feature>
<dbReference type="PANTHER" id="PTHR32347">
    <property type="entry name" value="EFFLUX SYSTEM COMPONENT YKNX-RELATED"/>
    <property type="match status" value="1"/>
</dbReference>
<feature type="signal peptide" evidence="4">
    <location>
        <begin position="1"/>
        <end position="22"/>
    </location>
</feature>
<evidence type="ECO:0000313" key="6">
    <source>
        <dbReference type="EMBL" id="MDM8145364.1"/>
    </source>
</evidence>
<dbReference type="SUPFAM" id="SSF111369">
    <property type="entry name" value="HlyD-like secretion proteins"/>
    <property type="match status" value="1"/>
</dbReference>
<feature type="coiled-coil region" evidence="3">
    <location>
        <begin position="94"/>
        <end position="152"/>
    </location>
</feature>
<dbReference type="Gene3D" id="2.40.30.170">
    <property type="match status" value="1"/>
</dbReference>
<keyword evidence="7" id="KW-1185">Reference proteome</keyword>
<dbReference type="Gene3D" id="2.40.50.100">
    <property type="match status" value="1"/>
</dbReference>
<dbReference type="InterPro" id="IPR058647">
    <property type="entry name" value="BSH_CzcB-like"/>
</dbReference>
<evidence type="ECO:0000256" key="1">
    <source>
        <dbReference type="ARBA" id="ARBA00004196"/>
    </source>
</evidence>
<gene>
    <name evidence="6" type="ORF">QUW02_05400</name>
</gene>
<feature type="domain" description="CzcB-like barrel-sandwich hybrid" evidence="5">
    <location>
        <begin position="42"/>
        <end position="213"/>
    </location>
</feature>
<comment type="subcellular location">
    <subcellularLocation>
        <location evidence="1">Cell envelope</location>
    </subcellularLocation>
</comment>
<dbReference type="InterPro" id="IPR050465">
    <property type="entry name" value="UPF0194_transport"/>
</dbReference>
<accession>A0ABT7U4B8</accession>
<dbReference type="Pfam" id="PF25973">
    <property type="entry name" value="BSH_CzcB"/>
    <property type="match status" value="1"/>
</dbReference>
<evidence type="ECO:0000256" key="3">
    <source>
        <dbReference type="SAM" id="Coils"/>
    </source>
</evidence>
<keyword evidence="2 3" id="KW-0175">Coiled coil</keyword>
<dbReference type="Proteomes" id="UP001228403">
    <property type="component" value="Unassembled WGS sequence"/>
</dbReference>
<reference evidence="6 7" key="1">
    <citation type="submission" date="2023-06" db="EMBL/GenBank/DDBJ databases">
        <authorList>
            <person name="Zeman M."/>
            <person name="Kubasova T."/>
            <person name="Jahodarova E."/>
            <person name="Nykrynova M."/>
            <person name="Rychlik I."/>
        </authorList>
    </citation>
    <scope>NUCLEOTIDE SEQUENCE [LARGE SCALE GENOMIC DNA]</scope>
    <source>
        <strain evidence="6 7">ET4</strain>
    </source>
</reference>
<evidence type="ECO:0000256" key="4">
    <source>
        <dbReference type="SAM" id="SignalP"/>
    </source>
</evidence>
<organism evidence="6 7">
    <name type="scientific">Bacteroides eggerthii</name>
    <dbReference type="NCBI Taxonomy" id="28111"/>
    <lineage>
        <taxon>Bacteria</taxon>
        <taxon>Pseudomonadati</taxon>
        <taxon>Bacteroidota</taxon>
        <taxon>Bacteroidia</taxon>
        <taxon>Bacteroidales</taxon>
        <taxon>Bacteroidaceae</taxon>
        <taxon>Bacteroides</taxon>
    </lineage>
</organism>
<proteinExistence type="predicted"/>
<dbReference type="PANTHER" id="PTHR32347:SF23">
    <property type="entry name" value="BLL5650 PROTEIN"/>
    <property type="match status" value="1"/>
</dbReference>
<dbReference type="EMBL" id="JAUDCF010000008">
    <property type="protein sequence ID" value="MDM8145364.1"/>
    <property type="molecule type" value="Genomic_DNA"/>
</dbReference>
<sequence length="309" mass="34049">MKSLRILYYCLAATLLCGGLTACNSSADEADATGVFEATEVLVSAESGGRILHLDLQEGDRVESGRVVGYIDTVQLALKREQLLASMDAVGHKKMDVAKQVAATRRQIEQAEREYARSRDLLHDRAGTQKQVDDAEAQVAVLRRQLEAQLSTMTSANLGVRDEQRSLELQVLQLDDQLQKCRIASPIRGTVLTKYAEAGEVTAAGRPLFKVADLEHIYLRAYVEAPQLTALRLGQEVTVYADRGEADRTPYPGRVVWISGEAEFTPKTIQTRDERSNLVYAVKIAVDNSDGQIKLGMYGSVDFTKKTSK</sequence>
<evidence type="ECO:0000259" key="5">
    <source>
        <dbReference type="Pfam" id="PF25973"/>
    </source>
</evidence>